<dbReference type="Proteomes" id="UP000054363">
    <property type="component" value="Unassembled WGS sequence"/>
</dbReference>
<sequence length="121" mass="14077">MSIDDKIKRDLSEQAQELDRMMADDRGLFEHLAAGFRPGMRWVMVVGYLLAILLTVAMVYAGYHFLTTTGDERVLWGVLFLTALIMQVTTKLWIWIESNRKSMLLELKRLELRLLSQQRTS</sequence>
<feature type="transmembrane region" description="Helical" evidence="1">
    <location>
        <begin position="75"/>
        <end position="96"/>
    </location>
</feature>
<dbReference type="AlphaFoldDB" id="A0A094L725"/>
<keyword evidence="3" id="KW-1185">Reference proteome</keyword>
<gene>
    <name evidence="2" type="ORF">IDSA_08445</name>
</gene>
<evidence type="ECO:0000313" key="2">
    <source>
        <dbReference type="EMBL" id="KFZ30558.1"/>
    </source>
</evidence>
<dbReference type="OrthoDB" id="5770822at2"/>
<dbReference type="InterPro" id="IPR046659">
    <property type="entry name" value="DUF6768"/>
</dbReference>
<comment type="caution">
    <text evidence="2">The sequence shown here is derived from an EMBL/GenBank/DDBJ whole genome shotgun (WGS) entry which is preliminary data.</text>
</comment>
<reference evidence="2 3" key="1">
    <citation type="submission" date="2014-06" db="EMBL/GenBank/DDBJ databases">
        <title>The draft genome sequence of Idiomarina salinarum ISL-52.</title>
        <authorList>
            <person name="Du J."/>
            <person name="Shao Z."/>
        </authorList>
    </citation>
    <scope>NUCLEOTIDE SEQUENCE [LARGE SCALE GENOMIC DNA]</scope>
    <source>
        <strain evidence="2 3">ISL-52</strain>
    </source>
</reference>
<dbReference type="eggNOG" id="ENOG50333QD">
    <property type="taxonomic scope" value="Bacteria"/>
</dbReference>
<keyword evidence="1" id="KW-0812">Transmembrane</keyword>
<keyword evidence="1" id="KW-0472">Membrane</keyword>
<dbReference type="EMBL" id="JPER01000004">
    <property type="protein sequence ID" value="KFZ30558.1"/>
    <property type="molecule type" value="Genomic_DNA"/>
</dbReference>
<feature type="transmembrane region" description="Helical" evidence="1">
    <location>
        <begin position="42"/>
        <end position="63"/>
    </location>
</feature>
<protein>
    <submittedName>
        <fullName evidence="2">Uncharacterized protein</fullName>
    </submittedName>
</protein>
<proteinExistence type="predicted"/>
<evidence type="ECO:0000256" key="1">
    <source>
        <dbReference type="SAM" id="Phobius"/>
    </source>
</evidence>
<organism evidence="2 3">
    <name type="scientific">Pseudidiomarina salinarum</name>
    <dbReference type="NCBI Taxonomy" id="435908"/>
    <lineage>
        <taxon>Bacteria</taxon>
        <taxon>Pseudomonadati</taxon>
        <taxon>Pseudomonadota</taxon>
        <taxon>Gammaproteobacteria</taxon>
        <taxon>Alteromonadales</taxon>
        <taxon>Idiomarinaceae</taxon>
        <taxon>Pseudidiomarina</taxon>
    </lineage>
</organism>
<accession>A0A094L725</accession>
<dbReference type="RefSeq" id="WP_034775812.1">
    <property type="nucleotide sequence ID" value="NZ_JPER01000004.1"/>
</dbReference>
<name>A0A094L725_9GAMM</name>
<evidence type="ECO:0000313" key="3">
    <source>
        <dbReference type="Proteomes" id="UP000054363"/>
    </source>
</evidence>
<dbReference type="Pfam" id="PF20556">
    <property type="entry name" value="DUF6768"/>
    <property type="match status" value="1"/>
</dbReference>
<keyword evidence="1" id="KW-1133">Transmembrane helix</keyword>